<evidence type="ECO:0000256" key="3">
    <source>
        <dbReference type="ARBA" id="ARBA00023098"/>
    </source>
</evidence>
<dbReference type="AlphaFoldDB" id="A0AAC8YRI3"/>
<dbReference type="Gene3D" id="3.40.1090.10">
    <property type="entry name" value="Cytosolic phospholipase A2 catalytic domain"/>
    <property type="match status" value="1"/>
</dbReference>
<keyword evidence="9" id="KW-1185">Reference proteome</keyword>
<feature type="short sequence motif" description="DGA/G" evidence="4">
    <location>
        <begin position="180"/>
        <end position="182"/>
    </location>
</feature>
<reference evidence="6 8" key="1">
    <citation type="submission" date="2016-03" db="EMBL/GenBank/DDBJ databases">
        <title>Complete genome of Aminobacter aminovorans KCTC 2477.</title>
        <authorList>
            <person name="Kim K.M."/>
        </authorList>
    </citation>
    <scope>NUCLEOTIDE SEQUENCE [LARGE SCALE GENOMIC DNA]</scope>
    <source>
        <strain evidence="6 8">KCTC 2477</strain>
    </source>
</reference>
<dbReference type="SUPFAM" id="SSF52151">
    <property type="entry name" value="FabD/lysophospholipase-like"/>
    <property type="match status" value="1"/>
</dbReference>
<evidence type="ECO:0000313" key="6">
    <source>
        <dbReference type="EMBL" id="AMS43250.1"/>
    </source>
</evidence>
<keyword evidence="1 4" id="KW-0378">Hydrolase</keyword>
<dbReference type="CDD" id="cd07199">
    <property type="entry name" value="Pat17_PNPLA8_PNPLA9_like"/>
    <property type="match status" value="1"/>
</dbReference>
<feature type="active site" description="Proton acceptor" evidence="4">
    <location>
        <position position="180"/>
    </location>
</feature>
<evidence type="ECO:0000313" key="9">
    <source>
        <dbReference type="Proteomes" id="UP000577697"/>
    </source>
</evidence>
<dbReference type="Proteomes" id="UP000075755">
    <property type="component" value="Chromosome"/>
</dbReference>
<gene>
    <name evidence="6" type="ORF">AA2016_4335</name>
    <name evidence="7" type="ORF">FHS67_002520</name>
</gene>
<dbReference type="PANTHER" id="PTHR24185:SF1">
    <property type="entry name" value="CALCIUM-INDEPENDENT PHOSPHOLIPASE A2-GAMMA"/>
    <property type="match status" value="1"/>
</dbReference>
<dbReference type="RefSeq" id="WP_208993657.1">
    <property type="nucleotide sequence ID" value="NZ_CP015005.1"/>
</dbReference>
<sequence>MADLAADKTFRVLTLDGGGAKGFYTLGVLHEVEAMLGKPIHEAFDLIFGTSTGAIIGTLLAIGTPVSKIHELYRKHVPDVMRPKNKARRSAALKKLGNEIFEEQKFDAVKTGLGVIATKWVMETPIIFKSDAKQAQGRAATFTPGFGCTLSDAVQASCSAYPFFMKRELNINGDELLLLDGGFCANNPTLYAIADAVRAYEVPHERIKVLNVGVGDYPVPRVRKFTKAWLISWAEEAELIQKTFNINAQSMEQLRRILFPDIETVRVSEAFTEPSMQTDLLEYDLSKLDLIHTRGRDSFGKQETAIRALLL</sequence>
<evidence type="ECO:0000256" key="1">
    <source>
        <dbReference type="ARBA" id="ARBA00022801"/>
    </source>
</evidence>
<feature type="domain" description="PNPLA" evidence="5">
    <location>
        <begin position="13"/>
        <end position="193"/>
    </location>
</feature>
<dbReference type="PROSITE" id="PS51635">
    <property type="entry name" value="PNPLA"/>
    <property type="match status" value="1"/>
</dbReference>
<dbReference type="KEGG" id="aak:AA2016_4335"/>
<dbReference type="GO" id="GO:0004620">
    <property type="term" value="F:phospholipase activity"/>
    <property type="evidence" value="ECO:0007669"/>
    <property type="project" value="TreeGrafter"/>
</dbReference>
<name>A0AAC8YRI3_AMIAI</name>
<dbReference type="InterPro" id="IPR002641">
    <property type="entry name" value="PNPLA_dom"/>
</dbReference>
<evidence type="ECO:0000256" key="2">
    <source>
        <dbReference type="ARBA" id="ARBA00022963"/>
    </source>
</evidence>
<keyword evidence="2 4" id="KW-0442">Lipid degradation</keyword>
<accession>A0AAC8YRI3</accession>
<feature type="active site" description="Nucleophile" evidence="4">
    <location>
        <position position="51"/>
    </location>
</feature>
<proteinExistence type="predicted"/>
<evidence type="ECO:0000313" key="7">
    <source>
        <dbReference type="EMBL" id="MBB3706200.1"/>
    </source>
</evidence>
<dbReference type="Pfam" id="PF01734">
    <property type="entry name" value="Patatin"/>
    <property type="match status" value="1"/>
</dbReference>
<dbReference type="EMBL" id="CP015005">
    <property type="protein sequence ID" value="AMS43250.1"/>
    <property type="molecule type" value="Genomic_DNA"/>
</dbReference>
<evidence type="ECO:0000313" key="8">
    <source>
        <dbReference type="Proteomes" id="UP000075755"/>
    </source>
</evidence>
<dbReference type="EMBL" id="JACICB010000008">
    <property type="protein sequence ID" value="MBB3706200.1"/>
    <property type="molecule type" value="Genomic_DNA"/>
</dbReference>
<dbReference type="GO" id="GO:0016020">
    <property type="term" value="C:membrane"/>
    <property type="evidence" value="ECO:0007669"/>
    <property type="project" value="TreeGrafter"/>
</dbReference>
<dbReference type="InterPro" id="IPR016035">
    <property type="entry name" value="Acyl_Trfase/lysoPLipase"/>
</dbReference>
<reference evidence="7 9" key="2">
    <citation type="submission" date="2020-08" db="EMBL/GenBank/DDBJ databases">
        <title>Genomic Encyclopedia of Type Strains, Phase IV (KMG-IV): sequencing the most valuable type-strain genomes for metagenomic binning, comparative biology and taxonomic classification.</title>
        <authorList>
            <person name="Goeker M."/>
        </authorList>
    </citation>
    <scope>NUCLEOTIDE SEQUENCE [LARGE SCALE GENOMIC DNA]</scope>
    <source>
        <strain evidence="7 9">DSM 10368</strain>
    </source>
</reference>
<evidence type="ECO:0000256" key="4">
    <source>
        <dbReference type="PROSITE-ProRule" id="PRU01161"/>
    </source>
</evidence>
<feature type="short sequence motif" description="GXGXXG" evidence="4">
    <location>
        <begin position="17"/>
        <end position="22"/>
    </location>
</feature>
<dbReference type="Proteomes" id="UP000577697">
    <property type="component" value="Unassembled WGS sequence"/>
</dbReference>
<dbReference type="PANTHER" id="PTHR24185">
    <property type="entry name" value="CALCIUM-INDEPENDENT PHOSPHOLIPASE A2-GAMMA"/>
    <property type="match status" value="1"/>
</dbReference>
<organism evidence="6 8">
    <name type="scientific">Aminobacter aminovorans</name>
    <name type="common">Chelatobacter heintzii</name>
    <dbReference type="NCBI Taxonomy" id="83263"/>
    <lineage>
        <taxon>Bacteria</taxon>
        <taxon>Pseudomonadati</taxon>
        <taxon>Pseudomonadota</taxon>
        <taxon>Alphaproteobacteria</taxon>
        <taxon>Hyphomicrobiales</taxon>
        <taxon>Phyllobacteriaceae</taxon>
        <taxon>Aminobacter</taxon>
    </lineage>
</organism>
<dbReference type="GO" id="GO:0016042">
    <property type="term" value="P:lipid catabolic process"/>
    <property type="evidence" value="ECO:0007669"/>
    <property type="project" value="UniProtKB-UniRule"/>
</dbReference>
<protein>
    <submittedName>
        <fullName evidence="6 7">Patatin</fullName>
    </submittedName>
</protein>
<dbReference type="GO" id="GO:0006631">
    <property type="term" value="P:fatty acid metabolic process"/>
    <property type="evidence" value="ECO:0007669"/>
    <property type="project" value="TreeGrafter"/>
</dbReference>
<evidence type="ECO:0000259" key="5">
    <source>
        <dbReference type="PROSITE" id="PS51635"/>
    </source>
</evidence>
<keyword evidence="3 4" id="KW-0443">Lipid metabolism</keyword>
<feature type="short sequence motif" description="GXSXG" evidence="4">
    <location>
        <begin position="49"/>
        <end position="53"/>
    </location>
</feature>